<dbReference type="SMART" id="SM00507">
    <property type="entry name" value="HNHc"/>
    <property type="match status" value="1"/>
</dbReference>
<evidence type="ECO:0000313" key="2">
    <source>
        <dbReference type="EMBL" id="UUT34899.1"/>
    </source>
</evidence>
<keyword evidence="3" id="KW-1185">Reference proteome</keyword>
<reference evidence="2" key="1">
    <citation type="submission" date="2022-01" db="EMBL/GenBank/DDBJ databases">
        <title>Microbacterium eymi and Microbacterium rhizovicinus sp. nov., isolated from the rhizospheric soil of Elymus tsukushiensis, a plant native to the Dokdo Islands, Republic of Korea.</title>
        <authorList>
            <person name="Hwang Y.J."/>
        </authorList>
    </citation>
    <scope>NUCLEOTIDE SEQUENCE</scope>
    <source>
        <strain evidence="2">KUDC0405</strain>
    </source>
</reference>
<dbReference type="GO" id="GO:0004519">
    <property type="term" value="F:endonuclease activity"/>
    <property type="evidence" value="ECO:0007669"/>
    <property type="project" value="UniProtKB-KW"/>
</dbReference>
<proteinExistence type="predicted"/>
<dbReference type="Gene3D" id="1.10.30.50">
    <property type="match status" value="1"/>
</dbReference>
<dbReference type="InterPro" id="IPR003615">
    <property type="entry name" value="HNH_nuc"/>
</dbReference>
<evidence type="ECO:0000259" key="1">
    <source>
        <dbReference type="SMART" id="SM00507"/>
    </source>
</evidence>
<dbReference type="Proteomes" id="UP001054811">
    <property type="component" value="Chromosome"/>
</dbReference>
<protein>
    <submittedName>
        <fullName evidence="2">HNH endonuclease</fullName>
    </submittedName>
</protein>
<feature type="domain" description="HNH nuclease" evidence="1">
    <location>
        <begin position="122"/>
        <end position="174"/>
    </location>
</feature>
<name>A0ABY5NIE8_9MICO</name>
<keyword evidence="2" id="KW-0540">Nuclease</keyword>
<organism evidence="2 3">
    <name type="scientific">Microbacterium elymi</name>
    <dbReference type="NCBI Taxonomy" id="2909587"/>
    <lineage>
        <taxon>Bacteria</taxon>
        <taxon>Bacillati</taxon>
        <taxon>Actinomycetota</taxon>
        <taxon>Actinomycetes</taxon>
        <taxon>Micrococcales</taxon>
        <taxon>Microbacteriaceae</taxon>
        <taxon>Microbacterium</taxon>
    </lineage>
</organism>
<dbReference type="CDD" id="cd00085">
    <property type="entry name" value="HNHc"/>
    <property type="match status" value="1"/>
</dbReference>
<dbReference type="Pfam" id="PF02720">
    <property type="entry name" value="DUF222"/>
    <property type="match status" value="1"/>
</dbReference>
<keyword evidence="2" id="KW-0378">Hydrolase</keyword>
<sequence>MGHDAAHADADAAAPVLDERTQTQIMADVFCDLLLTSVPDGHGATDQARTALGVITPTVQVTIPATTLAGTTIGGAAVAGFGPIDDDTAKQLAGAAPAWIRVFTDPCSGVPISVDRYRPRAQQKLFLQVRDQQCRFPGCRRPAKKCDIDHAIAYAEGGPTCLCNLEHLCERHHTVKHETDWFVEQLGGGILRWTAPTLRTHITRPPGTVRFELTALLDPDPKHRHAIRQGLERDPAPF</sequence>
<evidence type="ECO:0000313" key="3">
    <source>
        <dbReference type="Proteomes" id="UP001054811"/>
    </source>
</evidence>
<keyword evidence="2" id="KW-0255">Endonuclease</keyword>
<dbReference type="EMBL" id="CP091139">
    <property type="protein sequence ID" value="UUT34899.1"/>
    <property type="molecule type" value="Genomic_DNA"/>
</dbReference>
<dbReference type="InterPro" id="IPR003870">
    <property type="entry name" value="DUF222"/>
</dbReference>
<dbReference type="RefSeq" id="WP_259611432.1">
    <property type="nucleotide sequence ID" value="NZ_CP091139.2"/>
</dbReference>
<gene>
    <name evidence="2" type="ORF">L2X98_31355</name>
</gene>
<accession>A0ABY5NIE8</accession>